<reference evidence="6" key="1">
    <citation type="submission" date="2023-10" db="EMBL/GenBank/DDBJ databases">
        <title>Characterization and genome sequence of Mycobacterium intracellulare ABSURDO, a novel pathogenic isolate with three colony morphotypes that vary in growth and acid-fastness.</title>
        <authorList>
            <person name="Jude B.A."/>
            <person name="Robinson R.T."/>
        </authorList>
    </citation>
    <scope>NUCLEOTIDE SEQUENCE</scope>
    <source>
        <strain evidence="6">ABSURDO Component B</strain>
    </source>
</reference>
<dbReference type="GO" id="GO:0016301">
    <property type="term" value="F:kinase activity"/>
    <property type="evidence" value="ECO:0007669"/>
    <property type="project" value="UniProtKB-KW"/>
</dbReference>
<dbReference type="Gene3D" id="1.10.10.10">
    <property type="entry name" value="Winged helix-like DNA-binding domain superfamily/Winged helix DNA-binding domain"/>
    <property type="match status" value="1"/>
</dbReference>
<evidence type="ECO:0000256" key="1">
    <source>
        <dbReference type="ARBA" id="ARBA00022679"/>
    </source>
</evidence>
<gene>
    <name evidence="6" type="ORF">R4F53_21415</name>
</gene>
<comment type="caution">
    <text evidence="6">The sequence shown here is derived from an EMBL/GenBank/DDBJ whole genome shotgun (WGS) entry which is preliminary data.</text>
</comment>
<proteinExistence type="predicted"/>
<evidence type="ECO:0000259" key="5">
    <source>
        <dbReference type="PROSITE" id="PS50921"/>
    </source>
</evidence>
<protein>
    <submittedName>
        <fullName evidence="6">GAF and ANTAR domain-containing protein</fullName>
    </submittedName>
</protein>
<dbReference type="PIRSF" id="PIRSF036625">
    <property type="entry name" value="GAF_ANTAR"/>
    <property type="match status" value="1"/>
</dbReference>
<dbReference type="Gene3D" id="3.30.450.40">
    <property type="match status" value="1"/>
</dbReference>
<keyword evidence="4" id="KW-0804">Transcription</keyword>
<dbReference type="EMBL" id="JAWLLD010000029">
    <property type="protein sequence ID" value="MDV7014849.1"/>
    <property type="molecule type" value="Genomic_DNA"/>
</dbReference>
<sequence>MPDKETSAIAAQLAALVADLEQRTVSVDTGMAELVDSALRHVPGGQYAGITLAHSDTGIDTVGATHHYPVVLDKIQQRYQEGPCVAAAWNHHTMRIDDMSTEQRWPTYCRDAAEQTPIRSILSFELFTNTSGMAALNFFAEQPHAFGEEAEELGAIFAAHVALAWTMLRRDEQFRGALASRDVIGQAKGIIMERFHVDSVQAFELLKHLSQDTNIKLVDMAQRLIAADHPSQDI</sequence>
<dbReference type="InterPro" id="IPR012074">
    <property type="entry name" value="GAF_ANTAR"/>
</dbReference>
<dbReference type="InterPro" id="IPR003018">
    <property type="entry name" value="GAF"/>
</dbReference>
<evidence type="ECO:0000313" key="7">
    <source>
        <dbReference type="Proteomes" id="UP001187143"/>
    </source>
</evidence>
<dbReference type="InterPro" id="IPR011006">
    <property type="entry name" value="CheY-like_superfamily"/>
</dbReference>
<dbReference type="PROSITE" id="PS50921">
    <property type="entry name" value="ANTAR"/>
    <property type="match status" value="1"/>
</dbReference>
<dbReference type="Pfam" id="PF13185">
    <property type="entry name" value="GAF_2"/>
    <property type="match status" value="1"/>
</dbReference>
<dbReference type="SMART" id="SM01012">
    <property type="entry name" value="ANTAR"/>
    <property type="match status" value="1"/>
</dbReference>
<accession>A0AAE4UF64</accession>
<dbReference type="InterPro" id="IPR005561">
    <property type="entry name" value="ANTAR"/>
</dbReference>
<keyword evidence="2" id="KW-0418">Kinase</keyword>
<dbReference type="AlphaFoldDB" id="A0AAE4UF64"/>
<keyword evidence="1" id="KW-0808">Transferase</keyword>
<dbReference type="Pfam" id="PF03861">
    <property type="entry name" value="ANTAR"/>
    <property type="match status" value="1"/>
</dbReference>
<dbReference type="SUPFAM" id="SSF55781">
    <property type="entry name" value="GAF domain-like"/>
    <property type="match status" value="1"/>
</dbReference>
<keyword evidence="3" id="KW-0805">Transcription regulation</keyword>
<dbReference type="SUPFAM" id="SSF52172">
    <property type="entry name" value="CheY-like"/>
    <property type="match status" value="1"/>
</dbReference>
<evidence type="ECO:0000256" key="4">
    <source>
        <dbReference type="ARBA" id="ARBA00023163"/>
    </source>
</evidence>
<name>A0AAE4UF64_MYCIT</name>
<evidence type="ECO:0000313" key="6">
    <source>
        <dbReference type="EMBL" id="MDV7014849.1"/>
    </source>
</evidence>
<feature type="domain" description="ANTAR" evidence="5">
    <location>
        <begin position="164"/>
        <end position="225"/>
    </location>
</feature>
<dbReference type="InterPro" id="IPR036388">
    <property type="entry name" value="WH-like_DNA-bd_sf"/>
</dbReference>
<dbReference type="GO" id="GO:0003723">
    <property type="term" value="F:RNA binding"/>
    <property type="evidence" value="ECO:0007669"/>
    <property type="project" value="InterPro"/>
</dbReference>
<dbReference type="InterPro" id="IPR029016">
    <property type="entry name" value="GAF-like_dom_sf"/>
</dbReference>
<evidence type="ECO:0000256" key="3">
    <source>
        <dbReference type="ARBA" id="ARBA00023015"/>
    </source>
</evidence>
<evidence type="ECO:0000256" key="2">
    <source>
        <dbReference type="ARBA" id="ARBA00022777"/>
    </source>
</evidence>
<organism evidence="6 7">
    <name type="scientific">Mycobacterium intracellulare</name>
    <dbReference type="NCBI Taxonomy" id="1767"/>
    <lineage>
        <taxon>Bacteria</taxon>
        <taxon>Bacillati</taxon>
        <taxon>Actinomycetota</taxon>
        <taxon>Actinomycetes</taxon>
        <taxon>Mycobacteriales</taxon>
        <taxon>Mycobacteriaceae</taxon>
        <taxon>Mycobacterium</taxon>
        <taxon>Mycobacterium avium complex (MAC)</taxon>
    </lineage>
</organism>
<dbReference type="RefSeq" id="WP_317728586.1">
    <property type="nucleotide sequence ID" value="NZ_JAWLLC010000027.1"/>
</dbReference>
<dbReference type="Proteomes" id="UP001187143">
    <property type="component" value="Unassembled WGS sequence"/>
</dbReference>